<evidence type="ECO:0000256" key="1">
    <source>
        <dbReference type="ARBA" id="ARBA00001933"/>
    </source>
</evidence>
<dbReference type="GO" id="GO:0006520">
    <property type="term" value="P:amino acid metabolic process"/>
    <property type="evidence" value="ECO:0007669"/>
    <property type="project" value="InterPro"/>
</dbReference>
<dbReference type="InterPro" id="IPR015422">
    <property type="entry name" value="PyrdxlP-dep_Trfase_small"/>
</dbReference>
<comment type="cofactor">
    <cofactor evidence="1 6">
        <name>pyridoxal 5'-phosphate</name>
        <dbReference type="ChEBI" id="CHEBI:597326"/>
    </cofactor>
</comment>
<dbReference type="InterPro" id="IPR004838">
    <property type="entry name" value="NHTrfase_class1_PyrdxlP-BS"/>
</dbReference>
<evidence type="ECO:0000256" key="5">
    <source>
        <dbReference type="ARBA" id="ARBA00022898"/>
    </source>
</evidence>
<dbReference type="OrthoDB" id="9802328at2"/>
<dbReference type="CDD" id="cd00609">
    <property type="entry name" value="AAT_like"/>
    <property type="match status" value="1"/>
</dbReference>
<evidence type="ECO:0000313" key="8">
    <source>
        <dbReference type="EMBL" id="TFZ39797.1"/>
    </source>
</evidence>
<evidence type="ECO:0000256" key="6">
    <source>
        <dbReference type="RuleBase" id="RU000481"/>
    </source>
</evidence>
<dbReference type="GO" id="GO:0008483">
    <property type="term" value="F:transaminase activity"/>
    <property type="evidence" value="ECO:0007669"/>
    <property type="project" value="UniProtKB-KW"/>
</dbReference>
<dbReference type="PROSITE" id="PS00105">
    <property type="entry name" value="AA_TRANSFER_CLASS_1"/>
    <property type="match status" value="1"/>
</dbReference>
<dbReference type="AlphaFoldDB" id="A0A4Z0D2M3"/>
<dbReference type="PRINTS" id="PR00753">
    <property type="entry name" value="ACCSYNTHASE"/>
</dbReference>
<gene>
    <name evidence="8" type="ORF">E4100_07115</name>
</gene>
<dbReference type="GO" id="GO:0030170">
    <property type="term" value="F:pyridoxal phosphate binding"/>
    <property type="evidence" value="ECO:0007669"/>
    <property type="project" value="InterPro"/>
</dbReference>
<evidence type="ECO:0000256" key="4">
    <source>
        <dbReference type="ARBA" id="ARBA00022679"/>
    </source>
</evidence>
<keyword evidence="5" id="KW-0663">Pyridoxal phosphate</keyword>
<dbReference type="Gene3D" id="3.40.640.10">
    <property type="entry name" value="Type I PLP-dependent aspartate aminotransferase-like (Major domain)"/>
    <property type="match status" value="1"/>
</dbReference>
<dbReference type="InterPro" id="IPR015424">
    <property type="entry name" value="PyrdxlP-dep_Trfase"/>
</dbReference>
<sequence>MINLPSLSKKGLSIEPSVTLAIDAKAKAMISSGENVISFSIGEPDFNTPKNIREAGIEAIEMGITKYTPASGTLELRKSICKKFKDDNNLDYSPSQIVVSNGGKHSIYNALMAILNPLDEVIFSIPYWVSYPELVSIAGGTPVMIKTKEENGFKFNSEDLDKVKSDRTKAIIINSPNNPTGSVYTKEELLDIANWAVKNDVFVISDELYEKLVYDGEEHISIASLNDEIKNLTIVINGMSKAYSMTGWRIGYAAANQDIATIMANLQSHTTSNPCSISQYASVEGLTGPQDSLIDMKMEFNNRRLKMTKLVNEIKGITCNIPKGAFYIMMNCSQYIGKEVAGVKINSSVDFSDMLLEKCKVAVVPGLAFGDDNYVRLSYATSMENIEEGIKRIKNLLGEK</sequence>
<dbReference type="PANTHER" id="PTHR46383">
    <property type="entry name" value="ASPARTATE AMINOTRANSFERASE"/>
    <property type="match status" value="1"/>
</dbReference>
<organism evidence="8 9">
    <name type="scientific">Soehngenia longivitae</name>
    <dbReference type="NCBI Taxonomy" id="2562294"/>
    <lineage>
        <taxon>Bacteria</taxon>
        <taxon>Bacillati</taxon>
        <taxon>Bacillota</taxon>
        <taxon>Tissierellia</taxon>
        <taxon>Tissierellales</taxon>
        <taxon>Tissierellaceae</taxon>
        <taxon>Soehngenia</taxon>
    </lineage>
</organism>
<keyword evidence="4 6" id="KW-0808">Transferase</keyword>
<dbReference type="InterPro" id="IPR015421">
    <property type="entry name" value="PyrdxlP-dep_Trfase_major"/>
</dbReference>
<name>A0A4Z0D2M3_9FIRM</name>
<keyword evidence="9" id="KW-1185">Reference proteome</keyword>
<comment type="caution">
    <text evidence="8">The sequence shown here is derived from an EMBL/GenBank/DDBJ whole genome shotgun (WGS) entry which is preliminary data.</text>
</comment>
<dbReference type="Proteomes" id="UP000298381">
    <property type="component" value="Unassembled WGS sequence"/>
</dbReference>
<dbReference type="Pfam" id="PF00155">
    <property type="entry name" value="Aminotran_1_2"/>
    <property type="match status" value="1"/>
</dbReference>
<evidence type="ECO:0000256" key="3">
    <source>
        <dbReference type="ARBA" id="ARBA00022576"/>
    </source>
</evidence>
<accession>A0A4Z0D2M3</accession>
<dbReference type="EC" id="2.6.1.-" evidence="6"/>
<dbReference type="FunFam" id="3.40.640.10:FF:000033">
    <property type="entry name" value="Aspartate aminotransferase"/>
    <property type="match status" value="1"/>
</dbReference>
<evidence type="ECO:0000256" key="2">
    <source>
        <dbReference type="ARBA" id="ARBA00007441"/>
    </source>
</evidence>
<dbReference type="EMBL" id="SRIB01000009">
    <property type="protein sequence ID" value="TFZ39797.1"/>
    <property type="molecule type" value="Genomic_DNA"/>
</dbReference>
<dbReference type="Gene3D" id="3.90.1150.10">
    <property type="entry name" value="Aspartate Aminotransferase, domain 1"/>
    <property type="match status" value="1"/>
</dbReference>
<keyword evidence="3 6" id="KW-0032">Aminotransferase</keyword>
<feature type="domain" description="Aminotransferase class I/classII large" evidence="7">
    <location>
        <begin position="35"/>
        <end position="393"/>
    </location>
</feature>
<dbReference type="InterPro" id="IPR004839">
    <property type="entry name" value="Aminotransferase_I/II_large"/>
</dbReference>
<evidence type="ECO:0000313" key="9">
    <source>
        <dbReference type="Proteomes" id="UP000298381"/>
    </source>
</evidence>
<evidence type="ECO:0000259" key="7">
    <source>
        <dbReference type="Pfam" id="PF00155"/>
    </source>
</evidence>
<dbReference type="SUPFAM" id="SSF53383">
    <property type="entry name" value="PLP-dependent transferases"/>
    <property type="match status" value="1"/>
</dbReference>
<dbReference type="PANTHER" id="PTHR46383:SF1">
    <property type="entry name" value="ASPARTATE AMINOTRANSFERASE"/>
    <property type="match status" value="1"/>
</dbReference>
<protein>
    <recommendedName>
        <fullName evidence="6">Aminotransferase</fullName>
        <ecNumber evidence="6">2.6.1.-</ecNumber>
    </recommendedName>
</protein>
<reference evidence="8 9" key="1">
    <citation type="submission" date="2019-03" db="EMBL/GenBank/DDBJ databases">
        <title>Draft genome sequence data and analysis of a Fermenting Bacterium, Soehngenia longevitae strain 1933PT, isolated from petroleum reservoir in Azerbaijan.</title>
        <authorList>
            <person name="Grouzdev D.S."/>
            <person name="Bidzhieva S.K."/>
            <person name="Sokolova D.S."/>
            <person name="Tourova T.P."/>
            <person name="Poltaraus A.B."/>
            <person name="Nazina T.N."/>
        </authorList>
    </citation>
    <scope>NUCLEOTIDE SEQUENCE [LARGE SCALE GENOMIC DNA]</scope>
    <source>
        <strain evidence="8 9">1933P</strain>
    </source>
</reference>
<proteinExistence type="inferred from homology"/>
<comment type="similarity">
    <text evidence="2 6">Belongs to the class-I pyridoxal-phosphate-dependent aminotransferase family.</text>
</comment>
<dbReference type="InterPro" id="IPR050596">
    <property type="entry name" value="AspAT/PAT-like"/>
</dbReference>